<sequence>MESIAEVYLLSAEFMQDYPVSEYPELMHKLGRPYACLLIQTHNDYFICVPFRSSISHKNAFLFKNTRRSMKGRSGLDYSKIVLIKDNKYFSSLQATVDQDEYNELRNHLPKIVNQVHAYVDTYMNHVTGIKLLHPREYDRKYRHSTLVYFHDILGIKDSNS</sequence>
<organism evidence="1 2">
    <name type="scientific">Anaerotignum lactatifermentans</name>
    <dbReference type="NCBI Taxonomy" id="160404"/>
    <lineage>
        <taxon>Bacteria</taxon>
        <taxon>Bacillati</taxon>
        <taxon>Bacillota</taxon>
        <taxon>Clostridia</taxon>
        <taxon>Lachnospirales</taxon>
        <taxon>Anaerotignaceae</taxon>
        <taxon>Anaerotignum</taxon>
    </lineage>
</organism>
<evidence type="ECO:0000313" key="1">
    <source>
        <dbReference type="EMBL" id="OUN41367.1"/>
    </source>
</evidence>
<dbReference type="EMBL" id="NFHM01000019">
    <property type="protein sequence ID" value="OUN41367.1"/>
    <property type="molecule type" value="Genomic_DNA"/>
</dbReference>
<dbReference type="Proteomes" id="UP000195455">
    <property type="component" value="Unassembled WGS sequence"/>
</dbReference>
<dbReference type="RefSeq" id="WP_087989752.1">
    <property type="nucleotide sequence ID" value="NZ_NFHM01000019.1"/>
</dbReference>
<dbReference type="AlphaFoldDB" id="A0A1Y3U2S3"/>
<proteinExistence type="predicted"/>
<gene>
    <name evidence="1" type="ORF">B5G26_11745</name>
</gene>
<name>A0A1Y3U2S3_9FIRM</name>
<evidence type="ECO:0008006" key="3">
    <source>
        <dbReference type="Google" id="ProtNLM"/>
    </source>
</evidence>
<evidence type="ECO:0000313" key="2">
    <source>
        <dbReference type="Proteomes" id="UP000195455"/>
    </source>
</evidence>
<dbReference type="CDD" id="cd17493">
    <property type="entry name" value="toxin_TenpN"/>
    <property type="match status" value="1"/>
</dbReference>
<comment type="caution">
    <text evidence="1">The sequence shown here is derived from an EMBL/GenBank/DDBJ whole genome shotgun (WGS) entry which is preliminary data.</text>
</comment>
<protein>
    <recommendedName>
        <fullName evidence="3">Type III toxin-antitoxin system ToxN/AbiQ family toxin</fullName>
    </recommendedName>
</protein>
<reference evidence="2" key="1">
    <citation type="submission" date="2017-04" db="EMBL/GenBank/DDBJ databases">
        <title>Function of individual gut microbiota members based on whole genome sequencing of pure cultures obtained from chicken caecum.</title>
        <authorList>
            <person name="Medvecky M."/>
            <person name="Cejkova D."/>
            <person name="Polansky O."/>
            <person name="Karasova D."/>
            <person name="Kubasova T."/>
            <person name="Cizek A."/>
            <person name="Rychlik I."/>
        </authorList>
    </citation>
    <scope>NUCLEOTIDE SEQUENCE [LARGE SCALE GENOMIC DNA]</scope>
    <source>
        <strain evidence="2">An75</strain>
    </source>
</reference>
<dbReference type="InterPro" id="IPR049929">
    <property type="entry name" value="TenpN-like"/>
</dbReference>
<dbReference type="NCBIfam" id="NF047358">
    <property type="entry name" value="TenpIN"/>
    <property type="match status" value="1"/>
</dbReference>
<accession>A0A1Y3U2S3</accession>